<dbReference type="EMBL" id="FOLE01000002">
    <property type="protein sequence ID" value="SFC02458.1"/>
    <property type="molecule type" value="Genomic_DNA"/>
</dbReference>
<dbReference type="InterPro" id="IPR051049">
    <property type="entry name" value="Dienelactone_hydrolase-like"/>
</dbReference>
<dbReference type="InterPro" id="IPR002925">
    <property type="entry name" value="Dienelactn_hydro"/>
</dbReference>
<evidence type="ECO:0000313" key="3">
    <source>
        <dbReference type="EMBL" id="SFC02458.1"/>
    </source>
</evidence>
<dbReference type="PANTHER" id="PTHR46623">
    <property type="entry name" value="CARBOXYMETHYLENEBUTENOLIDASE-RELATED"/>
    <property type="match status" value="1"/>
</dbReference>
<dbReference type="Gene3D" id="3.40.50.1820">
    <property type="entry name" value="alpha/beta hydrolase"/>
    <property type="match status" value="1"/>
</dbReference>
<evidence type="ECO:0000259" key="2">
    <source>
        <dbReference type="Pfam" id="PF01738"/>
    </source>
</evidence>
<protein>
    <submittedName>
        <fullName evidence="3">Carboxymethylenebutenolidase</fullName>
    </submittedName>
</protein>
<dbReference type="Pfam" id="PF01738">
    <property type="entry name" value="DLH"/>
    <property type="match status" value="1"/>
</dbReference>
<gene>
    <name evidence="3" type="ORF">SAMN05421780_102310</name>
</gene>
<keyword evidence="1" id="KW-0732">Signal</keyword>
<dbReference type="Proteomes" id="UP000199514">
    <property type="component" value="Unassembled WGS sequence"/>
</dbReference>
<dbReference type="RefSeq" id="WP_245756681.1">
    <property type="nucleotide sequence ID" value="NZ_FOLE01000002.1"/>
</dbReference>
<dbReference type="STRING" id="927664.SAMN05421780_102310"/>
<organism evidence="3 4">
    <name type="scientific">Flexibacter flexilis DSM 6793</name>
    <dbReference type="NCBI Taxonomy" id="927664"/>
    <lineage>
        <taxon>Bacteria</taxon>
        <taxon>Pseudomonadati</taxon>
        <taxon>Bacteroidota</taxon>
        <taxon>Cytophagia</taxon>
        <taxon>Cytophagales</taxon>
        <taxon>Flexibacteraceae</taxon>
        <taxon>Flexibacter</taxon>
    </lineage>
</organism>
<dbReference type="InterPro" id="IPR029058">
    <property type="entry name" value="AB_hydrolase_fold"/>
</dbReference>
<name>A0A1I1FXX1_9BACT</name>
<evidence type="ECO:0000313" key="4">
    <source>
        <dbReference type="Proteomes" id="UP000199514"/>
    </source>
</evidence>
<keyword evidence="4" id="KW-1185">Reference proteome</keyword>
<reference evidence="3 4" key="1">
    <citation type="submission" date="2016-10" db="EMBL/GenBank/DDBJ databases">
        <authorList>
            <person name="de Groot N.N."/>
        </authorList>
    </citation>
    <scope>NUCLEOTIDE SEQUENCE [LARGE SCALE GENOMIC DNA]</scope>
    <source>
        <strain evidence="3 4">DSM 6793</strain>
    </source>
</reference>
<evidence type="ECO:0000256" key="1">
    <source>
        <dbReference type="SAM" id="SignalP"/>
    </source>
</evidence>
<feature type="signal peptide" evidence="1">
    <location>
        <begin position="1"/>
        <end position="23"/>
    </location>
</feature>
<dbReference type="SUPFAM" id="SSF53474">
    <property type="entry name" value="alpha/beta-Hydrolases"/>
    <property type="match status" value="1"/>
</dbReference>
<proteinExistence type="predicted"/>
<feature type="domain" description="Dienelactone hydrolase" evidence="2">
    <location>
        <begin position="72"/>
        <end position="260"/>
    </location>
</feature>
<sequence length="300" mass="33818">MTRKVLLFILLGLWWLQPDNVWAQQTCCSRFVAFSTDKEFVKAHETPLPYQYTGAAGKAITFITLDGKKANAFLIKSAQESDKFLFIFHEWWGLNDYVKNEAAWYAQSLKDVNVMAIDLYDGNIAATREEAAAYMQTVKPERAQKIIEGAMAYAGKKAKIVTLGWCFGGTWSLQAALQLGKKAKGCVMYYGMPETDTQKLKKLHCSVLGFFAAQDQWITPAVVHEFEAKMDSVGKKYKTKIYEADHAFANPSNPHYNKVFTDECRKQSVAYITSKLKNLLEKNPQKAKAKKAAKSNTATM</sequence>
<dbReference type="AlphaFoldDB" id="A0A1I1FXX1"/>
<feature type="chain" id="PRO_5011715680" evidence="1">
    <location>
        <begin position="24"/>
        <end position="300"/>
    </location>
</feature>
<accession>A0A1I1FXX1</accession>
<dbReference type="GO" id="GO:0016787">
    <property type="term" value="F:hydrolase activity"/>
    <property type="evidence" value="ECO:0007669"/>
    <property type="project" value="InterPro"/>
</dbReference>
<dbReference type="PANTHER" id="PTHR46623:SF6">
    <property type="entry name" value="ALPHA_BETA-HYDROLASES SUPERFAMILY PROTEIN"/>
    <property type="match status" value="1"/>
</dbReference>